<dbReference type="Pfam" id="PF20806">
    <property type="entry name" value="Integrin_A_Ig_3"/>
    <property type="match status" value="1"/>
</dbReference>
<dbReference type="GO" id="GO:0007229">
    <property type="term" value="P:integrin-mediated signaling pathway"/>
    <property type="evidence" value="ECO:0007669"/>
    <property type="project" value="UniProtKB-KW"/>
</dbReference>
<feature type="repeat" description="FG-GAP" evidence="12">
    <location>
        <begin position="418"/>
        <end position="478"/>
    </location>
</feature>
<dbReference type="Proteomes" id="UP000515145">
    <property type="component" value="Chromosome 10"/>
</dbReference>
<accession>A0A6P7J5Q1</accession>
<evidence type="ECO:0000256" key="2">
    <source>
        <dbReference type="ARBA" id="ARBA00008054"/>
    </source>
</evidence>
<feature type="domain" description="Integrin alpha second immunoglobulin-like" evidence="15">
    <location>
        <begin position="617"/>
        <end position="770"/>
    </location>
</feature>
<evidence type="ECO:0000256" key="13">
    <source>
        <dbReference type="RuleBase" id="RU003762"/>
    </source>
</evidence>
<feature type="domain" description="Integrin alpha third immunoglobulin-like" evidence="16">
    <location>
        <begin position="779"/>
        <end position="986"/>
    </location>
</feature>
<dbReference type="Gene3D" id="2.130.10.130">
    <property type="entry name" value="Integrin alpha, N-terminal"/>
    <property type="match status" value="1"/>
</dbReference>
<dbReference type="PANTHER" id="PTHR23220">
    <property type="entry name" value="INTEGRIN ALPHA"/>
    <property type="match status" value="1"/>
</dbReference>
<evidence type="ECO:0000256" key="6">
    <source>
        <dbReference type="ARBA" id="ARBA00022889"/>
    </source>
</evidence>
<evidence type="ECO:0000259" key="14">
    <source>
        <dbReference type="Pfam" id="PF08441"/>
    </source>
</evidence>
<protein>
    <submittedName>
        <fullName evidence="18">Integrin alpha-6-like</fullName>
    </submittedName>
</protein>
<feature type="chain" id="PRO_5028502688" evidence="13">
    <location>
        <begin position="24"/>
        <end position="1050"/>
    </location>
</feature>
<dbReference type="InterPro" id="IPR048285">
    <property type="entry name" value="Integrin_alpha_Ig-like_2"/>
</dbReference>
<keyword evidence="7 13" id="KW-1133">Transmembrane helix</keyword>
<dbReference type="Gene3D" id="2.60.40.1460">
    <property type="entry name" value="Integrin domains. Chain A, domain 2"/>
    <property type="match status" value="1"/>
</dbReference>
<evidence type="ECO:0000256" key="12">
    <source>
        <dbReference type="PROSITE-ProRule" id="PRU00803"/>
    </source>
</evidence>
<keyword evidence="17" id="KW-1185">Reference proteome</keyword>
<dbReference type="InParanoid" id="A0A6P7J5Q1"/>
<keyword evidence="3 13" id="KW-0812">Transmembrane</keyword>
<feature type="transmembrane region" description="Helical" evidence="13">
    <location>
        <begin position="997"/>
        <end position="1021"/>
    </location>
</feature>
<evidence type="ECO:0000256" key="10">
    <source>
        <dbReference type="ARBA" id="ARBA00023170"/>
    </source>
</evidence>
<dbReference type="GO" id="GO:0033627">
    <property type="term" value="P:cell adhesion mediated by integrin"/>
    <property type="evidence" value="ECO:0007669"/>
    <property type="project" value="TreeGrafter"/>
</dbReference>
<name>A0A6P7J5Q1_9TELE</name>
<dbReference type="SMART" id="SM00191">
    <property type="entry name" value="Int_alpha"/>
    <property type="match status" value="5"/>
</dbReference>
<dbReference type="Gene3D" id="2.60.40.1530">
    <property type="entry name" value="ntegrin, alpha v. Chain A, domain 4"/>
    <property type="match status" value="1"/>
</dbReference>
<dbReference type="Gene3D" id="2.60.40.1510">
    <property type="entry name" value="ntegrin, alpha v. Chain A, domain 3"/>
    <property type="match status" value="1"/>
</dbReference>
<evidence type="ECO:0000256" key="11">
    <source>
        <dbReference type="ARBA" id="ARBA00023180"/>
    </source>
</evidence>
<keyword evidence="4 13" id="KW-0732">Signal</keyword>
<evidence type="ECO:0000256" key="3">
    <source>
        <dbReference type="ARBA" id="ARBA00022692"/>
    </source>
</evidence>
<dbReference type="InterPro" id="IPR013519">
    <property type="entry name" value="Int_alpha_beta-p"/>
</dbReference>
<gene>
    <name evidence="18" type="primary">LOC114442502</name>
</gene>
<keyword evidence="10 13" id="KW-0675">Receptor</keyword>
<dbReference type="GO" id="GO:0009897">
    <property type="term" value="C:external side of plasma membrane"/>
    <property type="evidence" value="ECO:0007669"/>
    <property type="project" value="TreeGrafter"/>
</dbReference>
<keyword evidence="8 13" id="KW-0401">Integrin</keyword>
<dbReference type="Pfam" id="PF08441">
    <property type="entry name" value="Integrin_A_Ig_1"/>
    <property type="match status" value="1"/>
</dbReference>
<dbReference type="SUPFAM" id="SSF69179">
    <property type="entry name" value="Integrin domains"/>
    <property type="match status" value="3"/>
</dbReference>
<dbReference type="GO" id="GO:0098609">
    <property type="term" value="P:cell-cell adhesion"/>
    <property type="evidence" value="ECO:0007669"/>
    <property type="project" value="TreeGrafter"/>
</dbReference>
<keyword evidence="5" id="KW-0677">Repeat</keyword>
<dbReference type="OrthoDB" id="5317514at2759"/>
<reference evidence="18" key="1">
    <citation type="submission" date="2025-08" db="UniProtKB">
        <authorList>
            <consortium name="RefSeq"/>
        </authorList>
    </citation>
    <scope>IDENTIFICATION</scope>
</reference>
<feature type="repeat" description="FG-GAP" evidence="12">
    <location>
        <begin position="299"/>
        <end position="360"/>
    </location>
</feature>
<dbReference type="Pfam" id="PF01839">
    <property type="entry name" value="FG-GAP"/>
    <property type="match status" value="2"/>
</dbReference>
<dbReference type="AlphaFoldDB" id="A0A6P7J5Q1"/>
<evidence type="ECO:0000256" key="7">
    <source>
        <dbReference type="ARBA" id="ARBA00022989"/>
    </source>
</evidence>
<feature type="repeat" description="FG-GAP" evidence="12">
    <location>
        <begin position="29"/>
        <end position="91"/>
    </location>
</feature>
<evidence type="ECO:0000259" key="15">
    <source>
        <dbReference type="Pfam" id="PF20805"/>
    </source>
</evidence>
<comment type="subcellular location">
    <subcellularLocation>
        <location evidence="1 13">Membrane</location>
        <topology evidence="1 13">Single-pass type I membrane protein</topology>
    </subcellularLocation>
</comment>
<feature type="signal peptide" evidence="13">
    <location>
        <begin position="1"/>
        <end position="23"/>
    </location>
</feature>
<dbReference type="GO" id="GO:0008305">
    <property type="term" value="C:integrin complex"/>
    <property type="evidence" value="ECO:0007669"/>
    <property type="project" value="InterPro"/>
</dbReference>
<dbReference type="GO" id="GO:0007160">
    <property type="term" value="P:cell-matrix adhesion"/>
    <property type="evidence" value="ECO:0007669"/>
    <property type="project" value="TreeGrafter"/>
</dbReference>
<feature type="repeat" description="FG-GAP" evidence="12">
    <location>
        <begin position="361"/>
        <end position="417"/>
    </location>
</feature>
<keyword evidence="9 13" id="KW-0472">Membrane</keyword>
<keyword evidence="6 13" id="KW-0130">Cell adhesion</keyword>
<dbReference type="GeneID" id="114442502"/>
<dbReference type="InterPro" id="IPR013649">
    <property type="entry name" value="Integrin_alpha_Ig-like_1"/>
</dbReference>
<dbReference type="PANTHER" id="PTHR23220:SF9">
    <property type="entry name" value="INTEGRIN ALPHA-6"/>
    <property type="match status" value="1"/>
</dbReference>
<dbReference type="RefSeq" id="XP_028271895.1">
    <property type="nucleotide sequence ID" value="XM_028416094.1"/>
</dbReference>
<dbReference type="InterPro" id="IPR013517">
    <property type="entry name" value="FG-GAP"/>
</dbReference>
<dbReference type="Gene3D" id="1.20.5.930">
    <property type="entry name" value="Bicelle-embedded integrin alpha(iib) transmembrane segment"/>
    <property type="match status" value="1"/>
</dbReference>
<evidence type="ECO:0000256" key="8">
    <source>
        <dbReference type="ARBA" id="ARBA00023037"/>
    </source>
</evidence>
<dbReference type="Pfam" id="PF20805">
    <property type="entry name" value="Integrin_A_Ig_2"/>
    <property type="match status" value="1"/>
</dbReference>
<sequence length="1050" mass="115874">MAKAWCVIFVGFVWNFQSFHVAAFNLDTQNVLQRKGDPGSLFGFSVAFHQQLNPARRNLLLVGAPRGKHQNQVNVTGVVYQCDLTTASERCQPIQFDNGEFSDSKGINNQWMGVRVASQGPGKNIMACAHRYLQFSSVPYVPRLLTGQCYLLGDNLQVGKDTSRWRRVVCDSQHLTTRPNNQDWFAYCQQGHGASFAKDNSSLIFGAPGAYTWKGIVRMEPLDDLDFSSENPRETGDLDQFDSKLIPLATNSYLGFSTDSGMALIRKGELTIVSGAPRGGYSGQVAFMKADPASLRNLSVELVLSGPGLASSYGYDVAVVDLNGDGWDDLAVGAPQFFSKDGVVGGAVYVYINNKGNNWEKIVPVQLLGKKDSMFGHAVENIGDVNQDGYGDIAVGAPYDGSGQVYLYYGSPKGINKKPAQVLSSKGAKLFGYSLTGNLDVDDNQYPDLAVGSLSDSVFVFRARPVVTVRTSFQMTPNKIDITKEGCDKRTCYFTGEACFTYTAHPSSFNSKLMLIYTFEADAERNNSRSRVDFLGSSSDKVELRGQGKQTCTNIRLRLLRDIQDKLHSIPISVTVSLLSSKQTTSLSTDVQNSPPVLNLYHQTTTVSEITLIQRDCGSDNICQSNLQLQYKFCSKTTQHGQHVFTSLAREDGVPVITPSDEEIALEITVTNRGGDEAHQSHSVIMLPETLHYSSIVSATSGETQLSCTANDKGSLIDCELGNPLHRNAEVTFYVLLTTSSISLSSKHVNVSLLLKTTSVQDIQPVEAFAKVVFELEMQVYGQTKPSQVSLDGNMVGESAIKTWDEIGTSVQYEFRILNLGKPLKSFANASLIIHWPKENSDGKWLLYLTHISSRGVQSVPCSPVREIDPLKDQKGWHAPSRKRREANLEALSTDGFQFLPTRRKYKTLTCSDGLKCVEIHCPLLGLDSSALVVLHSRLWNSTLAEDYSPLNYLDIVVDATLSLTNSLENIGLKEKPGTKVRLTVFFERKAELLTKVAWWIIFLTVIALLLLLALLGYLLWKRGCLHCLTHNKKLPHDEDPNTERAPLKD</sequence>
<dbReference type="InterPro" id="IPR000413">
    <property type="entry name" value="Integrin_alpha"/>
</dbReference>
<dbReference type="GO" id="GO:0005178">
    <property type="term" value="F:integrin binding"/>
    <property type="evidence" value="ECO:0007669"/>
    <property type="project" value="TreeGrafter"/>
</dbReference>
<organism evidence="17 18">
    <name type="scientific">Parambassis ranga</name>
    <name type="common">Indian glassy fish</name>
    <dbReference type="NCBI Taxonomy" id="210632"/>
    <lineage>
        <taxon>Eukaryota</taxon>
        <taxon>Metazoa</taxon>
        <taxon>Chordata</taxon>
        <taxon>Craniata</taxon>
        <taxon>Vertebrata</taxon>
        <taxon>Euteleostomi</taxon>
        <taxon>Actinopterygii</taxon>
        <taxon>Neopterygii</taxon>
        <taxon>Teleostei</taxon>
        <taxon>Neoteleostei</taxon>
        <taxon>Acanthomorphata</taxon>
        <taxon>Ovalentaria</taxon>
        <taxon>Ambassidae</taxon>
        <taxon>Parambassis</taxon>
    </lineage>
</organism>
<dbReference type="PRINTS" id="PR01185">
    <property type="entry name" value="INTEGRINA"/>
</dbReference>
<dbReference type="InterPro" id="IPR048286">
    <property type="entry name" value="Integrin_alpha_Ig-like_3"/>
</dbReference>
<comment type="similarity">
    <text evidence="2 13">Belongs to the integrin alpha chain family.</text>
</comment>
<dbReference type="SUPFAM" id="SSF69318">
    <property type="entry name" value="Integrin alpha N-terminal domain"/>
    <property type="match status" value="1"/>
</dbReference>
<evidence type="ECO:0000256" key="4">
    <source>
        <dbReference type="ARBA" id="ARBA00022729"/>
    </source>
</evidence>
<dbReference type="InterPro" id="IPR028994">
    <property type="entry name" value="Integrin_alpha_N"/>
</dbReference>
<evidence type="ECO:0000256" key="9">
    <source>
        <dbReference type="ARBA" id="ARBA00023136"/>
    </source>
</evidence>
<evidence type="ECO:0000313" key="18">
    <source>
        <dbReference type="RefSeq" id="XP_028271895.1"/>
    </source>
</evidence>
<feature type="domain" description="Integrin alpha first immunoglubulin-like" evidence="14">
    <location>
        <begin position="463"/>
        <end position="612"/>
    </location>
</feature>
<evidence type="ECO:0000256" key="1">
    <source>
        <dbReference type="ARBA" id="ARBA00004479"/>
    </source>
</evidence>
<dbReference type="PROSITE" id="PS51470">
    <property type="entry name" value="FG_GAP"/>
    <property type="match status" value="4"/>
</dbReference>
<keyword evidence="11" id="KW-0325">Glycoprotein</keyword>
<proteinExistence type="inferred from homology"/>
<dbReference type="GO" id="GO:0050900">
    <property type="term" value="P:leukocyte migration"/>
    <property type="evidence" value="ECO:0007669"/>
    <property type="project" value="TreeGrafter"/>
</dbReference>
<evidence type="ECO:0000256" key="5">
    <source>
        <dbReference type="ARBA" id="ARBA00022737"/>
    </source>
</evidence>
<evidence type="ECO:0000313" key="17">
    <source>
        <dbReference type="Proteomes" id="UP000515145"/>
    </source>
</evidence>
<dbReference type="InterPro" id="IPR032695">
    <property type="entry name" value="Integrin_dom_sf"/>
</dbReference>
<evidence type="ECO:0000259" key="16">
    <source>
        <dbReference type="Pfam" id="PF20806"/>
    </source>
</evidence>